<dbReference type="EMBL" id="ML732409">
    <property type="protein sequence ID" value="KAB8068206.1"/>
    <property type="molecule type" value="Genomic_DNA"/>
</dbReference>
<keyword evidence="4" id="KW-1185">Reference proteome</keyword>
<protein>
    <submittedName>
        <fullName evidence="3">Uncharacterized protein</fullName>
    </submittedName>
</protein>
<dbReference type="PANTHER" id="PTHR38887:SF1">
    <property type="entry name" value="RAS MODIFICATION PROTEIN ERF4"/>
    <property type="match status" value="1"/>
</dbReference>
<proteinExistence type="predicted"/>
<feature type="compositionally biased region" description="Polar residues" evidence="2">
    <location>
        <begin position="36"/>
        <end position="50"/>
    </location>
</feature>
<evidence type="ECO:0000256" key="2">
    <source>
        <dbReference type="SAM" id="MobiDB-lite"/>
    </source>
</evidence>
<dbReference type="AlphaFoldDB" id="A0A5N5WI87"/>
<dbReference type="PANTHER" id="PTHR38887">
    <property type="entry name" value="CHROMOSOME 21, WHOLE GENOME SHOTGUN SEQUENCE"/>
    <property type="match status" value="1"/>
</dbReference>
<organism evidence="3 4">
    <name type="scientific">Aspergillus leporis</name>
    <dbReference type="NCBI Taxonomy" id="41062"/>
    <lineage>
        <taxon>Eukaryota</taxon>
        <taxon>Fungi</taxon>
        <taxon>Dikarya</taxon>
        <taxon>Ascomycota</taxon>
        <taxon>Pezizomycotina</taxon>
        <taxon>Eurotiomycetes</taxon>
        <taxon>Eurotiomycetidae</taxon>
        <taxon>Eurotiales</taxon>
        <taxon>Aspergillaceae</taxon>
        <taxon>Aspergillus</taxon>
        <taxon>Aspergillus subgen. Circumdati</taxon>
    </lineage>
</organism>
<evidence type="ECO:0000256" key="1">
    <source>
        <dbReference type="SAM" id="Coils"/>
    </source>
</evidence>
<sequence>MEEKPPLPPRPSTTNPLENNNPYSDWDTACSKHQEAQQYTSNPISSESTRNNPPPPYTPTLLIQNQITDSSFRPSSILPKPLVVPQTSHTFHGTIYRPFARAYSPVLEAHGIPKTDFLAFIDALNEVWLAHPYIQAISATSALAGFIPLLEFQIASLGVQAAAEYGSVKVSQMRTQAFMRLANEQLFGPRGLRVQVLKTRVMMGEVGIPGDVLELGAVGGRDEGGDEVFGMDVDGCGEKGVEKGKEKEMGVEKYDPQVRRMEALKEFVLPLVYDEDLAVADNWIKRASDKQEQWFAEKQNSLLVGKREKAGRWISEAEEAERELNKRIEEVEAAKEAARARARERLQGPLGESLQGRGIVQDDLEKDLKKLDKKLDKLLKERAKKVTKMMQKGERRLQRVEKREGRIAQRVMWVVVTGDDGSGFQNHLWEETDN</sequence>
<feature type="coiled-coil region" evidence="1">
    <location>
        <begin position="314"/>
        <end position="403"/>
    </location>
</feature>
<accession>A0A5N5WI87</accession>
<evidence type="ECO:0000313" key="4">
    <source>
        <dbReference type="Proteomes" id="UP000326565"/>
    </source>
</evidence>
<dbReference type="OrthoDB" id="3068835at2759"/>
<gene>
    <name evidence="3" type="ORF">BDV29DRAFT_162597</name>
</gene>
<dbReference type="InterPro" id="IPR053221">
    <property type="entry name" value="Burnettramic_acid_biosynth"/>
</dbReference>
<dbReference type="Proteomes" id="UP000326565">
    <property type="component" value="Unassembled WGS sequence"/>
</dbReference>
<name>A0A5N5WI87_9EURO</name>
<reference evidence="3 4" key="1">
    <citation type="submission" date="2019-04" db="EMBL/GenBank/DDBJ databases">
        <title>Friends and foes A comparative genomics study of 23 Aspergillus species from section Flavi.</title>
        <authorList>
            <consortium name="DOE Joint Genome Institute"/>
            <person name="Kjaerbolling I."/>
            <person name="Vesth T."/>
            <person name="Frisvad J.C."/>
            <person name="Nybo J.L."/>
            <person name="Theobald S."/>
            <person name="Kildgaard S."/>
            <person name="Isbrandt T."/>
            <person name="Kuo A."/>
            <person name="Sato A."/>
            <person name="Lyhne E.K."/>
            <person name="Kogle M.E."/>
            <person name="Wiebenga A."/>
            <person name="Kun R.S."/>
            <person name="Lubbers R.J."/>
            <person name="Makela M.R."/>
            <person name="Barry K."/>
            <person name="Chovatia M."/>
            <person name="Clum A."/>
            <person name="Daum C."/>
            <person name="Haridas S."/>
            <person name="He G."/>
            <person name="LaButti K."/>
            <person name="Lipzen A."/>
            <person name="Mondo S."/>
            <person name="Riley R."/>
            <person name="Salamov A."/>
            <person name="Simmons B.A."/>
            <person name="Magnuson J.K."/>
            <person name="Henrissat B."/>
            <person name="Mortensen U.H."/>
            <person name="Larsen T.O."/>
            <person name="Devries R.P."/>
            <person name="Grigoriev I.V."/>
            <person name="Machida M."/>
            <person name="Baker S.E."/>
            <person name="Andersen M.R."/>
        </authorList>
    </citation>
    <scope>NUCLEOTIDE SEQUENCE [LARGE SCALE GENOMIC DNA]</scope>
    <source>
        <strain evidence="3 4">CBS 151.66</strain>
    </source>
</reference>
<feature type="compositionally biased region" description="Pro residues" evidence="2">
    <location>
        <begin position="1"/>
        <end position="11"/>
    </location>
</feature>
<evidence type="ECO:0000313" key="3">
    <source>
        <dbReference type="EMBL" id="KAB8068206.1"/>
    </source>
</evidence>
<keyword evidence="1" id="KW-0175">Coiled coil</keyword>
<feature type="region of interest" description="Disordered" evidence="2">
    <location>
        <begin position="1"/>
        <end position="59"/>
    </location>
</feature>